<comment type="caution">
    <text evidence="2">The sequence shown here is derived from an EMBL/GenBank/DDBJ whole genome shotgun (WGS) entry which is preliminary data.</text>
</comment>
<dbReference type="PANTHER" id="PTHR33112">
    <property type="entry name" value="DOMAIN PROTEIN, PUTATIVE-RELATED"/>
    <property type="match status" value="1"/>
</dbReference>
<evidence type="ECO:0000313" key="3">
    <source>
        <dbReference type="Proteomes" id="UP000813461"/>
    </source>
</evidence>
<dbReference type="EMBL" id="JAGMVJ010000019">
    <property type="protein sequence ID" value="KAH7076257.1"/>
    <property type="molecule type" value="Genomic_DNA"/>
</dbReference>
<dbReference type="AlphaFoldDB" id="A0A8K0QZG7"/>
<keyword evidence="3" id="KW-1185">Reference proteome</keyword>
<evidence type="ECO:0000259" key="1">
    <source>
        <dbReference type="Pfam" id="PF06985"/>
    </source>
</evidence>
<dbReference type="Proteomes" id="UP000813461">
    <property type="component" value="Unassembled WGS sequence"/>
</dbReference>
<gene>
    <name evidence="2" type="ORF">FB567DRAFT_535815</name>
</gene>
<sequence length="594" mass="66960">MRGLFCYVVLPYLSETCVLCNIIRQCLNLVTGDLRKSAFACRFDWTGTAANISSPAVQLCFRGHDERPHQHVHLYSKGKPSSHNPFFSSLDIPRNPRSNELLGKLKAWLLNCDTHSECVSMEGDFVPARLICITDEADGYDTRVSSPTDQVRYAALSYCWGSSEQPTTTKANLPARYTGFQSSILPKTLQEAIFVTKSLGLKYIWIDSICIVQDDENEWSVQASKMASIYAAAYVVLAATSAKDSSDGFLHLREMPSRISSHDRWGHVVELEAMRNDSHDCYLNSDSTDFPLFKRGWCLQERLMARRVIHFLPHEALFVCSKERQCECDIIGKKFTERTTSGARAFKILSSLAESEDPNKLDQSKRFGGLWTDIVQEYSSMTLTNPKDVLPALSGIASSVAKLNPGPYIEGLWARDIAYQLAWSPNRYPSERQCAVPSLKDEPHRPTFSWTHWQYGIDFKDQRKYDESLCTFLSTDMEPATKNPYGPGLAGSIRLHGKTVSGLDLNQYIGTSPSTHIKLDQDVAFGLEISQEEAFPWERMVLLGLYHDTAFDRVCALLLQRCEEGPEYARIGLVEELPAPWFFEYAVDGPVTII</sequence>
<reference evidence="2" key="1">
    <citation type="journal article" date="2021" name="Nat. Commun.">
        <title>Genetic determinants of endophytism in the Arabidopsis root mycobiome.</title>
        <authorList>
            <person name="Mesny F."/>
            <person name="Miyauchi S."/>
            <person name="Thiergart T."/>
            <person name="Pickel B."/>
            <person name="Atanasova L."/>
            <person name="Karlsson M."/>
            <person name="Huettel B."/>
            <person name="Barry K.W."/>
            <person name="Haridas S."/>
            <person name="Chen C."/>
            <person name="Bauer D."/>
            <person name="Andreopoulos W."/>
            <person name="Pangilinan J."/>
            <person name="LaButti K."/>
            <person name="Riley R."/>
            <person name="Lipzen A."/>
            <person name="Clum A."/>
            <person name="Drula E."/>
            <person name="Henrissat B."/>
            <person name="Kohler A."/>
            <person name="Grigoriev I.V."/>
            <person name="Martin F.M."/>
            <person name="Hacquard S."/>
        </authorList>
    </citation>
    <scope>NUCLEOTIDE SEQUENCE</scope>
    <source>
        <strain evidence="2">MPI-SDFR-AT-0120</strain>
    </source>
</reference>
<dbReference type="PANTHER" id="PTHR33112:SF9">
    <property type="entry name" value="HETEROKARYON INCOMPATIBILITY DOMAIN-CONTAINING PROTEIN"/>
    <property type="match status" value="1"/>
</dbReference>
<dbReference type="Pfam" id="PF06985">
    <property type="entry name" value="HET"/>
    <property type="match status" value="1"/>
</dbReference>
<organism evidence="2 3">
    <name type="scientific">Paraphoma chrysanthemicola</name>
    <dbReference type="NCBI Taxonomy" id="798071"/>
    <lineage>
        <taxon>Eukaryota</taxon>
        <taxon>Fungi</taxon>
        <taxon>Dikarya</taxon>
        <taxon>Ascomycota</taxon>
        <taxon>Pezizomycotina</taxon>
        <taxon>Dothideomycetes</taxon>
        <taxon>Pleosporomycetidae</taxon>
        <taxon>Pleosporales</taxon>
        <taxon>Pleosporineae</taxon>
        <taxon>Phaeosphaeriaceae</taxon>
        <taxon>Paraphoma</taxon>
    </lineage>
</organism>
<name>A0A8K0QZG7_9PLEO</name>
<feature type="domain" description="Heterokaryon incompatibility" evidence="1">
    <location>
        <begin position="153"/>
        <end position="301"/>
    </location>
</feature>
<proteinExistence type="predicted"/>
<dbReference type="InterPro" id="IPR010730">
    <property type="entry name" value="HET"/>
</dbReference>
<accession>A0A8K0QZG7</accession>
<evidence type="ECO:0000313" key="2">
    <source>
        <dbReference type="EMBL" id="KAH7076257.1"/>
    </source>
</evidence>
<protein>
    <submittedName>
        <fullName evidence="2">Heterokaryon incompatibility protein-domain-containing protein</fullName>
    </submittedName>
</protein>
<dbReference type="OrthoDB" id="5362512at2759"/>